<dbReference type="EMBL" id="PITJ01000107">
    <property type="protein sequence ID" value="TBU04641.1"/>
    <property type="molecule type" value="Genomic_DNA"/>
</dbReference>
<feature type="signal peptide" evidence="1">
    <location>
        <begin position="1"/>
        <end position="17"/>
    </location>
</feature>
<dbReference type="Proteomes" id="UP000292362">
    <property type="component" value="Unassembled WGS sequence"/>
</dbReference>
<dbReference type="EMBL" id="PITK01002048">
    <property type="protein sequence ID" value="TBU10070.1"/>
    <property type="molecule type" value="Genomic_DNA"/>
</dbReference>
<dbReference type="VEuPathDB" id="MicrosporidiaDB:CWI38_2048p0010"/>
<name>A0A4Q9LRI4_9MICR</name>
<sequence>MLFFFLLTKEFIKCSTATNEDNQLSISDIPHTSTNHIDVKYSQQLSKKVDIEKRRKQERLSELITDLTKKRKLELDSLETEKPLCTQSFLSNSSSDNLTKTCEIDKSVREDQEKMPVLSDKIDIMTPIDLTYSDPHSIHICNLEKRKLIDSEESTQFGLKNSKVSRLAVNQAKQGTQKTKEFDFEKYITEQFEGLEISGVVTELSIKPGSNLSNLDDRIRNFKDNIKKFTEYICGKTSNTKHGDSTNYILTNQNIFDKLKQEKLFIKNNFSLYNSDHIERIFLFALSLVEFEKNLQGDNKLDLKAFAINKAEFMDFEKKFKDYQGIFSIHELIVIKNIYNTCFKQKTQDGYILYTYFLFEIFFTNMEIILTNFESISKKPKNDSDNIKETYKRKPEVINADIDIIFLKTILLRVIYGIKDGPSIAKKYTSILILDFKKIFKDYDNNTHETLQNTRIKINILYTDVLCSNMSDGNFEDFAKKLNNIFYFKCYLRLGFLDLNNFEINNISKIKSKYDEFIEELLKAIQSSYNNYRKKIKVGVKRKEVFELYKNINVCGNPKKELVQLQLYFLEFYLCYLRKLLYPQYQYEIYISDHCWNVRFKKFESINQI</sequence>
<evidence type="ECO:0000313" key="3">
    <source>
        <dbReference type="EMBL" id="TBU10070.1"/>
    </source>
</evidence>
<evidence type="ECO:0000313" key="4">
    <source>
        <dbReference type="Proteomes" id="UP000292282"/>
    </source>
</evidence>
<protein>
    <submittedName>
        <fullName evidence="3">Uncharacterized protein</fullName>
    </submittedName>
</protein>
<organism evidence="3 4">
    <name type="scientific">Hamiltosporidium tvaerminnensis</name>
    <dbReference type="NCBI Taxonomy" id="1176355"/>
    <lineage>
        <taxon>Eukaryota</taxon>
        <taxon>Fungi</taxon>
        <taxon>Fungi incertae sedis</taxon>
        <taxon>Microsporidia</taxon>
        <taxon>Dubosqiidae</taxon>
        <taxon>Hamiltosporidium</taxon>
    </lineage>
</organism>
<keyword evidence="4" id="KW-1185">Reference proteome</keyword>
<accession>A0A4Q9LRI4</accession>
<gene>
    <name evidence="2" type="ORF">CWI37_0107p0030</name>
    <name evidence="3" type="ORF">CWI38_2048p0010</name>
</gene>
<keyword evidence="1" id="KW-0732">Signal</keyword>
<comment type="caution">
    <text evidence="3">The sequence shown here is derived from an EMBL/GenBank/DDBJ whole genome shotgun (WGS) entry which is preliminary data.</text>
</comment>
<evidence type="ECO:0000256" key="1">
    <source>
        <dbReference type="SAM" id="SignalP"/>
    </source>
</evidence>
<feature type="chain" id="PRO_5033445367" evidence="1">
    <location>
        <begin position="18"/>
        <end position="609"/>
    </location>
</feature>
<evidence type="ECO:0000313" key="5">
    <source>
        <dbReference type="Proteomes" id="UP000292362"/>
    </source>
</evidence>
<dbReference type="VEuPathDB" id="MicrosporidiaDB:CWI37_0107p0030"/>
<reference evidence="4 5" key="1">
    <citation type="submission" date="2017-12" db="EMBL/GenBank/DDBJ databases">
        <authorList>
            <person name="Pombert J.-F."/>
            <person name="Haag K.L."/>
            <person name="Ebert D."/>
        </authorList>
    </citation>
    <scope>NUCLEOTIDE SEQUENCE [LARGE SCALE GENOMIC DNA]</scope>
    <source>
        <strain evidence="2">FI-OER-3-3</strain>
        <strain evidence="3">IL-G-3</strain>
    </source>
</reference>
<dbReference type="Proteomes" id="UP000292282">
    <property type="component" value="Unassembled WGS sequence"/>
</dbReference>
<dbReference type="AlphaFoldDB" id="A0A4Q9LRI4"/>
<evidence type="ECO:0000313" key="2">
    <source>
        <dbReference type="EMBL" id="TBU04641.1"/>
    </source>
</evidence>
<proteinExistence type="predicted"/>